<name>A0AA36XK68_9NEIS</name>
<dbReference type="EMBL" id="AFQE01000084">
    <property type="protein sequence ID" value="EGQ76596.1"/>
    <property type="molecule type" value="Genomic_DNA"/>
</dbReference>
<dbReference type="InterPro" id="IPR006076">
    <property type="entry name" value="FAD-dep_OxRdtase"/>
</dbReference>
<dbReference type="InterPro" id="IPR036188">
    <property type="entry name" value="FAD/NAD-bd_sf"/>
</dbReference>
<sequence length="113" mass="12582">MTELVRQDMLKVFPQLADVKIEHSWGGECDITANLAPHFGRLAPNVYYAQGYSGHGMAITGIAGLAIAEAIMGDDGRLKPFEKLKHPSIITQPFLRKLGSFLGSKYYQWKDSR</sequence>
<dbReference type="Proteomes" id="UP000004982">
    <property type="component" value="Unassembled WGS sequence"/>
</dbReference>
<evidence type="ECO:0000313" key="3">
    <source>
        <dbReference type="EMBL" id="EGQ76596.1"/>
    </source>
</evidence>
<evidence type="ECO:0000256" key="1">
    <source>
        <dbReference type="ARBA" id="ARBA00023002"/>
    </source>
</evidence>
<keyword evidence="1 3" id="KW-0560">Oxidoreductase</keyword>
<dbReference type="Gene3D" id="3.30.9.10">
    <property type="entry name" value="D-Amino Acid Oxidase, subunit A, domain 2"/>
    <property type="match status" value="1"/>
</dbReference>
<dbReference type="Gene3D" id="3.50.50.60">
    <property type="entry name" value="FAD/NAD(P)-binding domain"/>
    <property type="match status" value="1"/>
</dbReference>
<dbReference type="GO" id="GO:0016491">
    <property type="term" value="F:oxidoreductase activity"/>
    <property type="evidence" value="ECO:0007669"/>
    <property type="project" value="UniProtKB-KW"/>
</dbReference>
<proteinExistence type="predicted"/>
<organism evidence="3 4">
    <name type="scientific">Neisseria macacae ATCC 33926</name>
    <dbReference type="NCBI Taxonomy" id="997348"/>
    <lineage>
        <taxon>Bacteria</taxon>
        <taxon>Pseudomonadati</taxon>
        <taxon>Pseudomonadota</taxon>
        <taxon>Betaproteobacteria</taxon>
        <taxon>Neisseriales</taxon>
        <taxon>Neisseriaceae</taxon>
        <taxon>Neisseria</taxon>
    </lineage>
</organism>
<protein>
    <submittedName>
        <fullName evidence="3">FAD-dependent oxidoreductase</fullName>
        <ecNumber evidence="3">1.-.-.-</ecNumber>
    </submittedName>
</protein>
<accession>A0AA36XK68</accession>
<gene>
    <name evidence="3" type="ORF">HMPREF9418_1779</name>
</gene>
<dbReference type="SUPFAM" id="SSF51971">
    <property type="entry name" value="Nucleotide-binding domain"/>
    <property type="match status" value="1"/>
</dbReference>
<dbReference type="AlphaFoldDB" id="A0AA36XK68"/>
<evidence type="ECO:0000313" key="4">
    <source>
        <dbReference type="Proteomes" id="UP000004982"/>
    </source>
</evidence>
<comment type="caution">
    <text evidence="3">The sequence shown here is derived from an EMBL/GenBank/DDBJ whole genome shotgun (WGS) entry which is preliminary data.</text>
</comment>
<evidence type="ECO:0000259" key="2">
    <source>
        <dbReference type="Pfam" id="PF01266"/>
    </source>
</evidence>
<reference evidence="3 4" key="1">
    <citation type="submission" date="2011-05" db="EMBL/GenBank/DDBJ databases">
        <authorList>
            <person name="Muzny D."/>
            <person name="Qin X."/>
            <person name="Deng J."/>
            <person name="Jiang H."/>
            <person name="Liu Y."/>
            <person name="Qu J."/>
            <person name="Song X.-Z."/>
            <person name="Zhang L."/>
            <person name="Thornton R."/>
            <person name="Coyle M."/>
            <person name="Francisco L."/>
            <person name="Jackson L."/>
            <person name="Javaid M."/>
            <person name="Korchina V."/>
            <person name="Kovar C."/>
            <person name="Mata R."/>
            <person name="Mathew T."/>
            <person name="Ngo R."/>
            <person name="Nguyen L."/>
            <person name="Nguyen N."/>
            <person name="Okwuonu G."/>
            <person name="Ongeri F."/>
            <person name="Pham C."/>
            <person name="Simmons D."/>
            <person name="Wilczek-Boney K."/>
            <person name="Hale W."/>
            <person name="Jakkamsetti A."/>
            <person name="Pham P."/>
            <person name="Ruth R."/>
            <person name="San Lucas F."/>
            <person name="Warren J."/>
            <person name="Zhang J."/>
            <person name="Zhao Z."/>
            <person name="Zhou C."/>
            <person name="Zhu D."/>
            <person name="Lee S."/>
            <person name="Bess C."/>
            <person name="Blankenburg K."/>
            <person name="Forbes L."/>
            <person name="Fu Q."/>
            <person name="Gubbala S."/>
            <person name="Hirani K."/>
            <person name="Jayaseelan J.C."/>
            <person name="Lara F."/>
            <person name="Munidasa M."/>
            <person name="Palculict T."/>
            <person name="Patil S."/>
            <person name="Pu L.-L."/>
            <person name="Saada N."/>
            <person name="Tang L."/>
            <person name="Weissenberger G."/>
            <person name="Zhu Y."/>
            <person name="Hemphill L."/>
            <person name="Shang Y."/>
            <person name="Youmans B."/>
            <person name="Ayvaz T."/>
            <person name="Ross M."/>
            <person name="Santibanez J."/>
            <person name="Aqrawi P."/>
            <person name="Gross S."/>
            <person name="Joshi V."/>
            <person name="Fowler G."/>
            <person name="Nazareth L."/>
            <person name="Reid J."/>
            <person name="Worley K."/>
            <person name="Petrosino J."/>
            <person name="Highlander S."/>
            <person name="Gibbs R."/>
        </authorList>
    </citation>
    <scope>NUCLEOTIDE SEQUENCE [LARGE SCALE GENOMIC DNA]</scope>
    <source>
        <strain evidence="3 4">ATCC 33926</strain>
    </source>
</reference>
<feature type="domain" description="FAD dependent oxidoreductase" evidence="2">
    <location>
        <begin position="4"/>
        <end position="69"/>
    </location>
</feature>
<dbReference type="Pfam" id="PF01266">
    <property type="entry name" value="DAO"/>
    <property type="match status" value="1"/>
</dbReference>
<dbReference type="EC" id="1.-.-.-" evidence="3"/>